<accession>A0AAW0QWM9</accession>
<name>A0AAW0QWM9_9PEZI</name>
<proteinExistence type="predicted"/>
<protein>
    <submittedName>
        <fullName evidence="2">Uncharacterized protein</fullName>
    </submittedName>
</protein>
<evidence type="ECO:0000313" key="2">
    <source>
        <dbReference type="EMBL" id="KAK8114791.1"/>
    </source>
</evidence>
<dbReference type="EMBL" id="JAQQWP010000006">
    <property type="protein sequence ID" value="KAK8114791.1"/>
    <property type="molecule type" value="Genomic_DNA"/>
</dbReference>
<feature type="compositionally biased region" description="Polar residues" evidence="1">
    <location>
        <begin position="1"/>
        <end position="13"/>
    </location>
</feature>
<dbReference type="Proteomes" id="UP001392437">
    <property type="component" value="Unassembled WGS sequence"/>
</dbReference>
<feature type="region of interest" description="Disordered" evidence="1">
    <location>
        <begin position="77"/>
        <end position="103"/>
    </location>
</feature>
<keyword evidence="3" id="KW-1185">Reference proteome</keyword>
<organism evidence="2 3">
    <name type="scientific">Apiospora kogelbergensis</name>
    <dbReference type="NCBI Taxonomy" id="1337665"/>
    <lineage>
        <taxon>Eukaryota</taxon>
        <taxon>Fungi</taxon>
        <taxon>Dikarya</taxon>
        <taxon>Ascomycota</taxon>
        <taxon>Pezizomycotina</taxon>
        <taxon>Sordariomycetes</taxon>
        <taxon>Xylariomycetidae</taxon>
        <taxon>Amphisphaeriales</taxon>
        <taxon>Apiosporaceae</taxon>
        <taxon>Apiospora</taxon>
    </lineage>
</organism>
<comment type="caution">
    <text evidence="2">The sequence shown here is derived from an EMBL/GenBank/DDBJ whole genome shotgun (WGS) entry which is preliminary data.</text>
</comment>
<evidence type="ECO:0000256" key="1">
    <source>
        <dbReference type="SAM" id="MobiDB-lite"/>
    </source>
</evidence>
<evidence type="ECO:0000313" key="3">
    <source>
        <dbReference type="Proteomes" id="UP001392437"/>
    </source>
</evidence>
<sequence length="103" mass="11435">MQDASSIGCSPTNAVRKGAPETLDDVREQETNSKAKKKPEKSNPAIGNMMRRTRTARVFAPAHGPLLDYVYVSQKSEQERTEKGGRIARHPGPFVNSKVPDWQ</sequence>
<feature type="region of interest" description="Disordered" evidence="1">
    <location>
        <begin position="1"/>
        <end position="48"/>
    </location>
</feature>
<reference evidence="2 3" key="1">
    <citation type="submission" date="2023-01" db="EMBL/GenBank/DDBJ databases">
        <title>Analysis of 21 Apiospora genomes using comparative genomics revels a genus with tremendous synthesis potential of carbohydrate active enzymes and secondary metabolites.</title>
        <authorList>
            <person name="Sorensen T."/>
        </authorList>
    </citation>
    <scope>NUCLEOTIDE SEQUENCE [LARGE SCALE GENOMIC DNA]</scope>
    <source>
        <strain evidence="2 3">CBS 117206</strain>
    </source>
</reference>
<feature type="compositionally biased region" description="Basic and acidic residues" evidence="1">
    <location>
        <begin position="24"/>
        <end position="33"/>
    </location>
</feature>
<dbReference type="AlphaFoldDB" id="A0AAW0QWM9"/>
<gene>
    <name evidence="2" type="ORF">PG999_006860</name>
</gene>